<protein>
    <recommendedName>
        <fullName evidence="3">F-box domain-containing protein</fullName>
    </recommendedName>
</protein>
<evidence type="ECO:0000313" key="2">
    <source>
        <dbReference type="Proteomes" id="UP001215280"/>
    </source>
</evidence>
<dbReference type="InterPro" id="IPR032675">
    <property type="entry name" value="LRR_dom_sf"/>
</dbReference>
<reference evidence="1" key="1">
    <citation type="submission" date="2023-03" db="EMBL/GenBank/DDBJ databases">
        <title>Massive genome expansion in bonnet fungi (Mycena s.s.) driven by repeated elements and novel gene families across ecological guilds.</title>
        <authorList>
            <consortium name="Lawrence Berkeley National Laboratory"/>
            <person name="Harder C.B."/>
            <person name="Miyauchi S."/>
            <person name="Viragh M."/>
            <person name="Kuo A."/>
            <person name="Thoen E."/>
            <person name="Andreopoulos B."/>
            <person name="Lu D."/>
            <person name="Skrede I."/>
            <person name="Drula E."/>
            <person name="Henrissat B."/>
            <person name="Morin E."/>
            <person name="Kohler A."/>
            <person name="Barry K."/>
            <person name="LaButti K."/>
            <person name="Morin E."/>
            <person name="Salamov A."/>
            <person name="Lipzen A."/>
            <person name="Mereny Z."/>
            <person name="Hegedus B."/>
            <person name="Baldrian P."/>
            <person name="Stursova M."/>
            <person name="Weitz H."/>
            <person name="Taylor A."/>
            <person name="Grigoriev I.V."/>
            <person name="Nagy L.G."/>
            <person name="Martin F."/>
            <person name="Kauserud H."/>
        </authorList>
    </citation>
    <scope>NUCLEOTIDE SEQUENCE</scope>
    <source>
        <strain evidence="1">CBHHK188m</strain>
    </source>
</reference>
<evidence type="ECO:0000313" key="1">
    <source>
        <dbReference type="EMBL" id="KAJ7746131.1"/>
    </source>
</evidence>
<sequence length="536" mass="60643">MHRALEIVELVENICAHLGPADLVSLKTDATRDLALLARTSTIFLNPALDVLWRSQDSLVHLLRCMPHDLLVIPEVGPPRRHVRTIAPPIRLRRPILPTDWERPLFYMCRVKFFSMGNPARISDVLDVFGQCPPAQYVFPNLEKLWWHEPPFKHFSLFFTPRLTSIRLFDVEADFSVVSNHILRCTHLKSVVLCVKRGDYDPAARSSWPFSSIVRCLTHIEDLHVPEIDSTAMEHLAQLPCLKGLHFSYQSALEEPRPFERSVRFPALIQLGVPLVTVATTLLKFFWQTPLEKLVMNGTDRIPMTKMAASEFYSTLAAHCAHASLSEIWNSGQTFLVEPTPEQILTYSVAGDILQPLFSFSNLHKVELRHPVGFDLDNATILDMARSWPHITIIKLVASTTRHMPTRVTLEGLYAFAEHCPQLRDLTLTFDATLVSRTPPSDEPRHNQLCLQCLNVECSLVGDPGPVAEFLFSIFPRLWAIRTAQKNFADGAWKPVSTRFKELRDGEKSRSPTKASCFPTPSVGIILTIRSVVVTI</sequence>
<accession>A0AAD7IP80</accession>
<comment type="caution">
    <text evidence="1">The sequence shown here is derived from an EMBL/GenBank/DDBJ whole genome shotgun (WGS) entry which is preliminary data.</text>
</comment>
<keyword evidence="2" id="KW-1185">Reference proteome</keyword>
<organism evidence="1 2">
    <name type="scientific">Mycena maculata</name>
    <dbReference type="NCBI Taxonomy" id="230809"/>
    <lineage>
        <taxon>Eukaryota</taxon>
        <taxon>Fungi</taxon>
        <taxon>Dikarya</taxon>
        <taxon>Basidiomycota</taxon>
        <taxon>Agaricomycotina</taxon>
        <taxon>Agaricomycetes</taxon>
        <taxon>Agaricomycetidae</taxon>
        <taxon>Agaricales</taxon>
        <taxon>Marasmiineae</taxon>
        <taxon>Mycenaceae</taxon>
        <taxon>Mycena</taxon>
    </lineage>
</organism>
<dbReference type="EMBL" id="JARJLG010000099">
    <property type="protein sequence ID" value="KAJ7746131.1"/>
    <property type="molecule type" value="Genomic_DNA"/>
</dbReference>
<dbReference type="AlphaFoldDB" id="A0AAD7IP80"/>
<gene>
    <name evidence="1" type="ORF">DFH07DRAFT_1038550</name>
</gene>
<evidence type="ECO:0008006" key="3">
    <source>
        <dbReference type="Google" id="ProtNLM"/>
    </source>
</evidence>
<dbReference type="SUPFAM" id="SSF52047">
    <property type="entry name" value="RNI-like"/>
    <property type="match status" value="1"/>
</dbReference>
<dbReference type="Proteomes" id="UP001215280">
    <property type="component" value="Unassembled WGS sequence"/>
</dbReference>
<name>A0AAD7IP80_9AGAR</name>
<proteinExistence type="predicted"/>
<dbReference type="Gene3D" id="3.80.10.10">
    <property type="entry name" value="Ribonuclease Inhibitor"/>
    <property type="match status" value="1"/>
</dbReference>